<evidence type="ECO:0000259" key="5">
    <source>
        <dbReference type="PROSITE" id="PS50943"/>
    </source>
</evidence>
<dbReference type="CDD" id="cd00093">
    <property type="entry name" value="HTH_XRE"/>
    <property type="match status" value="1"/>
</dbReference>
<dbReference type="InterPro" id="IPR015927">
    <property type="entry name" value="Peptidase_S24_S26A/B/C"/>
</dbReference>
<keyword evidence="1" id="KW-0805">Transcription regulation</keyword>
<evidence type="ECO:0000256" key="1">
    <source>
        <dbReference type="ARBA" id="ARBA00023015"/>
    </source>
</evidence>
<dbReference type="GO" id="GO:0003677">
    <property type="term" value="F:DNA binding"/>
    <property type="evidence" value="ECO:0007669"/>
    <property type="project" value="UniProtKB-KW"/>
</dbReference>
<evidence type="ECO:0000256" key="2">
    <source>
        <dbReference type="ARBA" id="ARBA00023125"/>
    </source>
</evidence>
<proteinExistence type="predicted"/>
<dbReference type="CDD" id="cd06529">
    <property type="entry name" value="S24_LexA-like"/>
    <property type="match status" value="1"/>
</dbReference>
<name>A0A8B4I5H6_PSEFL</name>
<keyword evidence="2" id="KW-0238">DNA-binding</keyword>
<reference evidence="6 7" key="1">
    <citation type="submission" date="2018-06" db="EMBL/GenBank/DDBJ databases">
        <authorList>
            <consortium name="Pathogen Informatics"/>
            <person name="Doyle S."/>
        </authorList>
    </citation>
    <scope>NUCLEOTIDE SEQUENCE [LARGE SCALE GENOMIC DNA]</scope>
    <source>
        <strain evidence="6 7">NCTC10038</strain>
    </source>
</reference>
<feature type="domain" description="HTH cro/C1-type" evidence="5">
    <location>
        <begin position="93"/>
        <end position="123"/>
    </location>
</feature>
<organism evidence="6 7">
    <name type="scientific">Pseudomonas fluorescens</name>
    <dbReference type="NCBI Taxonomy" id="294"/>
    <lineage>
        <taxon>Bacteria</taxon>
        <taxon>Pseudomonadati</taxon>
        <taxon>Pseudomonadota</taxon>
        <taxon>Gammaproteobacteria</taxon>
        <taxon>Pseudomonadales</taxon>
        <taxon>Pseudomonadaceae</taxon>
        <taxon>Pseudomonas</taxon>
    </lineage>
</organism>
<dbReference type="SMART" id="SM00530">
    <property type="entry name" value="HTH_XRE"/>
    <property type="match status" value="1"/>
</dbReference>
<dbReference type="PANTHER" id="PTHR40661">
    <property type="match status" value="1"/>
</dbReference>
<accession>A0A8B4I5H6</accession>
<dbReference type="Gene3D" id="1.10.260.40">
    <property type="entry name" value="lambda repressor-like DNA-binding domains"/>
    <property type="match status" value="1"/>
</dbReference>
<dbReference type="SUPFAM" id="SSF47413">
    <property type="entry name" value="lambda repressor-like DNA-binding domains"/>
    <property type="match status" value="1"/>
</dbReference>
<gene>
    <name evidence="6" type="ORF">NCTC10038_01677</name>
</gene>
<evidence type="ECO:0000313" key="6">
    <source>
        <dbReference type="EMBL" id="SQF90280.1"/>
    </source>
</evidence>
<dbReference type="Pfam" id="PF01381">
    <property type="entry name" value="HTH_3"/>
    <property type="match status" value="1"/>
</dbReference>
<dbReference type="InterPro" id="IPR001387">
    <property type="entry name" value="Cro/C1-type_HTH"/>
</dbReference>
<dbReference type="InterPro" id="IPR010982">
    <property type="entry name" value="Lambda_DNA-bd_dom_sf"/>
</dbReference>
<dbReference type="EMBL" id="LS483372">
    <property type="protein sequence ID" value="SQF90280.1"/>
    <property type="molecule type" value="Genomic_DNA"/>
</dbReference>
<evidence type="ECO:0000256" key="4">
    <source>
        <dbReference type="SAM" id="MobiDB-lite"/>
    </source>
</evidence>
<dbReference type="Pfam" id="PF00717">
    <property type="entry name" value="Peptidase_S24"/>
    <property type="match status" value="1"/>
</dbReference>
<feature type="region of interest" description="Disordered" evidence="4">
    <location>
        <begin position="147"/>
        <end position="175"/>
    </location>
</feature>
<dbReference type="SUPFAM" id="SSF51306">
    <property type="entry name" value="LexA/Signal peptidase"/>
    <property type="match status" value="1"/>
</dbReference>
<dbReference type="PROSITE" id="PS50943">
    <property type="entry name" value="HTH_CROC1"/>
    <property type="match status" value="1"/>
</dbReference>
<protein>
    <submittedName>
        <fullName evidence="6">Putative phage repressor</fullName>
    </submittedName>
</protein>
<dbReference type="Proteomes" id="UP000248640">
    <property type="component" value="Chromosome 1"/>
</dbReference>
<dbReference type="AlphaFoldDB" id="A0A8B4I5H6"/>
<dbReference type="InterPro" id="IPR036286">
    <property type="entry name" value="LexA/Signal_pep-like_sf"/>
</dbReference>
<evidence type="ECO:0000313" key="7">
    <source>
        <dbReference type="Proteomes" id="UP000248640"/>
    </source>
</evidence>
<sequence length="326" mass="36553">MAGYASSFFDRKCLTCGNTPDLPVGDRHRGHAKKLGKGFARSGRKDCALKRCGFHKQFRRRRVNTSQRYVYLINNTTPVNSVFMTNEHSGDRLRRFMAEQGLTAKQVAETLEVSPQTLNNWFNRGLPARAIYQAALKLFVGQHWLTTGEPDPSGRSDPPVPPAADSNASLDGPFDVWDDDTPLENDEVYVPFLKEVELSAGSGRTVVEQSHKQRLRFGKMTLRRQNVQPSEAVCVTVSGNSMEPVLPNGSTVGVDQGSTSVIDGKMYALNHGGQLRVKILYRMPMGGLRLRSYNRDEHPDEEYTAQQMMENELVVLGRVFWYSVLV</sequence>
<keyword evidence="3" id="KW-0804">Transcription</keyword>
<dbReference type="PANTHER" id="PTHR40661:SF2">
    <property type="entry name" value="HTH-TYPE TRANSCRIPTIONAL REGULATOR PRTR"/>
    <property type="match status" value="1"/>
</dbReference>
<dbReference type="InterPro" id="IPR039418">
    <property type="entry name" value="LexA-like"/>
</dbReference>
<evidence type="ECO:0000256" key="3">
    <source>
        <dbReference type="ARBA" id="ARBA00023163"/>
    </source>
</evidence>
<dbReference type="Gene3D" id="2.10.109.10">
    <property type="entry name" value="Umud Fragment, subunit A"/>
    <property type="match status" value="1"/>
</dbReference>